<reference evidence="9 10" key="1">
    <citation type="journal article" date="2015" name="Sci. Rep.">
        <title>Chromosome-level genome map provides insights into diverse defense mechanisms in the medicinal fungus Ganoderma sinense.</title>
        <authorList>
            <person name="Zhu Y."/>
            <person name="Xu J."/>
            <person name="Sun C."/>
            <person name="Zhou S."/>
            <person name="Xu H."/>
            <person name="Nelson D.R."/>
            <person name="Qian J."/>
            <person name="Song J."/>
            <person name="Luo H."/>
            <person name="Xiang L."/>
            <person name="Li Y."/>
            <person name="Xu Z."/>
            <person name="Ji A."/>
            <person name="Wang L."/>
            <person name="Lu S."/>
            <person name="Hayward A."/>
            <person name="Sun W."/>
            <person name="Li X."/>
            <person name="Schwartz D.C."/>
            <person name="Wang Y."/>
            <person name="Chen S."/>
        </authorList>
    </citation>
    <scope>NUCLEOTIDE SEQUENCE [LARGE SCALE GENOMIC DNA]</scope>
    <source>
        <strain evidence="9 10">ZZ0214-1</strain>
    </source>
</reference>
<comment type="caution">
    <text evidence="9">The sequence shown here is derived from an EMBL/GenBank/DDBJ whole genome shotgun (WGS) entry which is preliminary data.</text>
</comment>
<evidence type="ECO:0000256" key="6">
    <source>
        <dbReference type="ARBA" id="ARBA00022982"/>
    </source>
</evidence>
<dbReference type="Proteomes" id="UP000230002">
    <property type="component" value="Unassembled WGS sequence"/>
</dbReference>
<name>A0A2G8SE26_9APHY</name>
<evidence type="ECO:0000256" key="3">
    <source>
        <dbReference type="ARBA" id="ARBA00022448"/>
    </source>
</evidence>
<dbReference type="OrthoDB" id="286811at2759"/>
<evidence type="ECO:0000256" key="4">
    <source>
        <dbReference type="ARBA" id="ARBA00022660"/>
    </source>
</evidence>
<evidence type="ECO:0000256" key="2">
    <source>
        <dbReference type="ARBA" id="ARBA00010261"/>
    </source>
</evidence>
<proteinExistence type="inferred from homology"/>
<keyword evidence="7" id="KW-0496">Mitochondrion</keyword>
<evidence type="ECO:0000256" key="1">
    <source>
        <dbReference type="ARBA" id="ARBA00004443"/>
    </source>
</evidence>
<dbReference type="Pfam" id="PF04716">
    <property type="entry name" value="ETC_C1_NDUFA5"/>
    <property type="match status" value="1"/>
</dbReference>
<keyword evidence="5" id="KW-0999">Mitochondrion inner membrane</keyword>
<keyword evidence="3" id="KW-0813">Transport</keyword>
<dbReference type="InterPro" id="IPR006806">
    <property type="entry name" value="NDUFA5"/>
</dbReference>
<dbReference type="PANTHER" id="PTHR12653:SF0">
    <property type="entry name" value="NADH DEHYDROGENASE [UBIQUINONE] 1 ALPHA SUBCOMPLEX SUBUNIT 5"/>
    <property type="match status" value="1"/>
</dbReference>
<dbReference type="GO" id="GO:0005743">
    <property type="term" value="C:mitochondrial inner membrane"/>
    <property type="evidence" value="ECO:0007669"/>
    <property type="project" value="UniProtKB-SubCell"/>
</dbReference>
<evidence type="ECO:0000313" key="10">
    <source>
        <dbReference type="Proteomes" id="UP000230002"/>
    </source>
</evidence>
<sequence length="135" mass="15002">MFRFTRPLFNAVTKRSTGITGLKVNHDPLPELKKTYEATLQTLSAIPPSSVYRQGTEALTQHKLKVLEGANGDIAAVEKELDEGQIEQSLDIAKDELSLANNMLEWKAWEPLEEKPAPGQWRYFGKEADATASSS</sequence>
<gene>
    <name evidence="9" type="ORF">GSI_06707</name>
</gene>
<evidence type="ECO:0000256" key="7">
    <source>
        <dbReference type="ARBA" id="ARBA00023128"/>
    </source>
</evidence>
<dbReference type="STRING" id="1077348.A0A2G8SE26"/>
<accession>A0A2G8SE26</accession>
<comment type="similarity">
    <text evidence="2">Belongs to the complex I NDUFA5 subunit family.</text>
</comment>
<organism evidence="9 10">
    <name type="scientific">Ganoderma sinense ZZ0214-1</name>
    <dbReference type="NCBI Taxonomy" id="1077348"/>
    <lineage>
        <taxon>Eukaryota</taxon>
        <taxon>Fungi</taxon>
        <taxon>Dikarya</taxon>
        <taxon>Basidiomycota</taxon>
        <taxon>Agaricomycotina</taxon>
        <taxon>Agaricomycetes</taxon>
        <taxon>Polyporales</taxon>
        <taxon>Polyporaceae</taxon>
        <taxon>Ganoderma</taxon>
    </lineage>
</organism>
<keyword evidence="10" id="KW-1185">Reference proteome</keyword>
<keyword evidence="6" id="KW-0249">Electron transport</keyword>
<keyword evidence="4" id="KW-0679">Respiratory chain</keyword>
<dbReference type="GO" id="GO:0022904">
    <property type="term" value="P:respiratory electron transport chain"/>
    <property type="evidence" value="ECO:0007669"/>
    <property type="project" value="InterPro"/>
</dbReference>
<dbReference type="AlphaFoldDB" id="A0A2G8SE26"/>
<evidence type="ECO:0000256" key="5">
    <source>
        <dbReference type="ARBA" id="ARBA00022792"/>
    </source>
</evidence>
<dbReference type="PANTHER" id="PTHR12653">
    <property type="entry name" value="NADH-UBIQUINONE OXIDOREDUCTASE 13 KD-B SUBUNIT"/>
    <property type="match status" value="1"/>
</dbReference>
<protein>
    <submittedName>
        <fullName evidence="9">Transporter</fullName>
    </submittedName>
</protein>
<evidence type="ECO:0000256" key="8">
    <source>
        <dbReference type="ARBA" id="ARBA00023136"/>
    </source>
</evidence>
<evidence type="ECO:0000313" key="9">
    <source>
        <dbReference type="EMBL" id="PIL32003.1"/>
    </source>
</evidence>
<comment type="subcellular location">
    <subcellularLocation>
        <location evidence="1">Mitochondrion inner membrane</location>
        <topology evidence="1">Peripheral membrane protein</topology>
        <orientation evidence="1">Matrix side</orientation>
    </subcellularLocation>
</comment>
<dbReference type="EMBL" id="AYKW01000012">
    <property type="protein sequence ID" value="PIL32003.1"/>
    <property type="molecule type" value="Genomic_DNA"/>
</dbReference>
<keyword evidence="8" id="KW-0472">Membrane</keyword>